<dbReference type="EMBL" id="OY731403">
    <property type="protein sequence ID" value="CAJ1961224.1"/>
    <property type="molecule type" value="Genomic_DNA"/>
</dbReference>
<keyword evidence="4" id="KW-1185">Reference proteome</keyword>
<gene>
    <name evidence="3" type="ORF">AYBTSS11_LOCUS18620</name>
</gene>
<protein>
    <submittedName>
        <fullName evidence="3">Uncharacterized protein</fullName>
    </submittedName>
</protein>
<dbReference type="InterPro" id="IPR043424">
    <property type="entry name" value="BLT-like"/>
</dbReference>
<reference evidence="3" key="1">
    <citation type="submission" date="2023-10" db="EMBL/GenBank/DDBJ databases">
        <authorList>
            <person name="Domelevo Entfellner J.-B."/>
        </authorList>
    </citation>
    <scope>NUCLEOTIDE SEQUENCE</scope>
</reference>
<dbReference type="AlphaFoldDB" id="A0AA86VFU9"/>
<evidence type="ECO:0000256" key="2">
    <source>
        <dbReference type="SAM" id="MobiDB-lite"/>
    </source>
</evidence>
<dbReference type="Gramene" id="rna-AYBTSS11_LOCUS18620">
    <property type="protein sequence ID" value="CAJ1961224.1"/>
    <property type="gene ID" value="gene-AYBTSS11_LOCUS18620"/>
</dbReference>
<feature type="region of interest" description="Disordered" evidence="2">
    <location>
        <begin position="144"/>
        <end position="165"/>
    </location>
</feature>
<dbReference type="PANTHER" id="PTHR31071:SF9">
    <property type="entry name" value="INTRACELLULAR PROTEIN TRANSPORT PROTEIN USO1-RELATED"/>
    <property type="match status" value="1"/>
</dbReference>
<dbReference type="PANTHER" id="PTHR31071">
    <property type="entry name" value="GB|AAF24581.1"/>
    <property type="match status" value="1"/>
</dbReference>
<evidence type="ECO:0000313" key="4">
    <source>
        <dbReference type="Proteomes" id="UP001189624"/>
    </source>
</evidence>
<proteinExistence type="predicted"/>
<feature type="region of interest" description="Disordered" evidence="2">
    <location>
        <begin position="470"/>
        <end position="499"/>
    </location>
</feature>
<evidence type="ECO:0000256" key="1">
    <source>
        <dbReference type="SAM" id="Coils"/>
    </source>
</evidence>
<sequence length="692" mass="79426">MERREKGEEREGLMVEKLKGGIVVGKRGGPSTPPPIWRLEFPSQQNKNNGNYKSKNRNQVQEFLNFPTSTTLSARKLCAKLWQIQPHQQAPLPKMNKPPLTRRHRRDTLLKVSNLKHMSQPPHSHMPASVTGLTRHVRTSLVQHHRSARNGRTKQPVSPPCHSSSMQVAQYNHPLRYFKGWITESSRNPKTSRELLKVLNHIWCLEEQHASNLSVVKALKRELDLSRAQVKELQQENQLNEHEMENLLKQITEEKLVRKNKEHDKIKASIQSVMQEMEDERRLRKHSESLHRRLARELSEVKSSFNGSLIDLEKERKTRILLENLCDDFAKGIRDYEYEVRSLMHNNCEQGQAQVKGDSFDRLILHLSEAWLDERKQMKLVQAAHDLPEIDSSIVDKLGVDIETFLHAKRSVNLRRYGNSSTKETKEIYPCLHSLDSFPVKEAIRAPLNVAEEDSIGAYILEHKRTSDKGLDKLGSKMNNNNTAEVHREKKGRHNSLRKQVQSKEIIEDCCELQTRMMKNVSCDENESWFVERKSSEIGGDSTMLFNTPGASTVCEATQGPPKSNALLWTKRMNSSYVVRNSSLSSEGDDNKVYPESIFREDVLVHSARTGNGSPVKQWKSTLIVPDFDKSESCSKLPIKDNDTLMAKLLEARMERQKSRRRASISKISFPSARQVCDEKHRNVSSCNGIEL</sequence>
<keyword evidence="1" id="KW-0175">Coiled coil</keyword>
<feature type="coiled-coil region" evidence="1">
    <location>
        <begin position="216"/>
        <end position="250"/>
    </location>
</feature>
<name>A0AA86VFU9_9FABA</name>
<dbReference type="Proteomes" id="UP001189624">
    <property type="component" value="Chromosome 6"/>
</dbReference>
<organism evidence="3 4">
    <name type="scientific">Sphenostylis stenocarpa</name>
    <dbReference type="NCBI Taxonomy" id="92480"/>
    <lineage>
        <taxon>Eukaryota</taxon>
        <taxon>Viridiplantae</taxon>
        <taxon>Streptophyta</taxon>
        <taxon>Embryophyta</taxon>
        <taxon>Tracheophyta</taxon>
        <taxon>Spermatophyta</taxon>
        <taxon>Magnoliopsida</taxon>
        <taxon>eudicotyledons</taxon>
        <taxon>Gunneridae</taxon>
        <taxon>Pentapetalae</taxon>
        <taxon>rosids</taxon>
        <taxon>fabids</taxon>
        <taxon>Fabales</taxon>
        <taxon>Fabaceae</taxon>
        <taxon>Papilionoideae</taxon>
        <taxon>50 kb inversion clade</taxon>
        <taxon>NPAAA clade</taxon>
        <taxon>indigoferoid/millettioid clade</taxon>
        <taxon>Phaseoleae</taxon>
        <taxon>Sphenostylis</taxon>
    </lineage>
</organism>
<evidence type="ECO:0000313" key="3">
    <source>
        <dbReference type="EMBL" id="CAJ1961224.1"/>
    </source>
</evidence>
<feature type="compositionally biased region" description="Polar residues" evidence="2">
    <location>
        <begin position="153"/>
        <end position="165"/>
    </location>
</feature>
<accession>A0AA86VFU9</accession>